<keyword evidence="1" id="KW-0489">Methyltransferase</keyword>
<dbReference type="GO" id="GO:0008173">
    <property type="term" value="F:RNA methyltransferase activity"/>
    <property type="evidence" value="ECO:0007669"/>
    <property type="project" value="InterPro"/>
</dbReference>
<dbReference type="GO" id="GO:0006396">
    <property type="term" value="P:RNA processing"/>
    <property type="evidence" value="ECO:0007669"/>
    <property type="project" value="InterPro"/>
</dbReference>
<dbReference type="GO" id="GO:0003723">
    <property type="term" value="F:RNA binding"/>
    <property type="evidence" value="ECO:0007669"/>
    <property type="project" value="InterPro"/>
</dbReference>
<dbReference type="GO" id="GO:0032259">
    <property type="term" value="P:methylation"/>
    <property type="evidence" value="ECO:0007669"/>
    <property type="project" value="UniProtKB-KW"/>
</dbReference>
<dbReference type="PANTHER" id="PTHR46429">
    <property type="entry name" value="23S RRNA (GUANOSINE-2'-O-)-METHYLTRANSFERASE RLMB"/>
    <property type="match status" value="1"/>
</dbReference>
<keyword evidence="2" id="KW-0808">Transferase</keyword>
<proteinExistence type="predicted"/>
<dbReference type="Gene3D" id="3.40.1280.10">
    <property type="match status" value="1"/>
</dbReference>
<dbReference type="InterPro" id="IPR029026">
    <property type="entry name" value="tRNA_m1G_MTases_N"/>
</dbReference>
<gene>
    <name evidence="4" type="ORF">METZ01_LOCUS10631</name>
</gene>
<evidence type="ECO:0000256" key="1">
    <source>
        <dbReference type="ARBA" id="ARBA00022603"/>
    </source>
</evidence>
<name>A0A381NTF2_9ZZZZ</name>
<dbReference type="SUPFAM" id="SSF75217">
    <property type="entry name" value="alpha/beta knot"/>
    <property type="match status" value="1"/>
</dbReference>
<feature type="domain" description="RNA 2-O ribose methyltransferase substrate binding" evidence="3">
    <location>
        <begin position="7"/>
        <end position="81"/>
    </location>
</feature>
<dbReference type="SMART" id="SM00967">
    <property type="entry name" value="SpoU_sub_bind"/>
    <property type="match status" value="1"/>
</dbReference>
<accession>A0A381NTF2</accession>
<reference evidence="4" key="1">
    <citation type="submission" date="2018-05" db="EMBL/GenBank/DDBJ databases">
        <authorList>
            <person name="Lanie J.A."/>
            <person name="Ng W.-L."/>
            <person name="Kazmierczak K.M."/>
            <person name="Andrzejewski T.M."/>
            <person name="Davidsen T.M."/>
            <person name="Wayne K.J."/>
            <person name="Tettelin H."/>
            <person name="Glass J.I."/>
            <person name="Rusch D."/>
            <person name="Podicherti R."/>
            <person name="Tsui H.-C.T."/>
            <person name="Winkler M.E."/>
        </authorList>
    </citation>
    <scope>NUCLEOTIDE SEQUENCE</scope>
</reference>
<dbReference type="Pfam" id="PF00588">
    <property type="entry name" value="SpoU_methylase"/>
    <property type="match status" value="1"/>
</dbReference>
<dbReference type="EMBL" id="UINC01000577">
    <property type="protein sequence ID" value="SUZ57777.1"/>
    <property type="molecule type" value="Genomic_DNA"/>
</dbReference>
<evidence type="ECO:0000256" key="2">
    <source>
        <dbReference type="ARBA" id="ARBA00022679"/>
    </source>
</evidence>
<evidence type="ECO:0000259" key="3">
    <source>
        <dbReference type="SMART" id="SM00967"/>
    </source>
</evidence>
<dbReference type="InterPro" id="IPR001537">
    <property type="entry name" value="SpoU_MeTrfase"/>
</dbReference>
<dbReference type="InterPro" id="IPR029028">
    <property type="entry name" value="Alpha/beta_knot_MTases"/>
</dbReference>
<dbReference type="Pfam" id="PF08032">
    <property type="entry name" value="SpoU_sub_bind"/>
    <property type="match status" value="1"/>
</dbReference>
<dbReference type="InterPro" id="IPR029064">
    <property type="entry name" value="Ribosomal_eL30-like_sf"/>
</dbReference>
<sequence length="246" mass="27331">MNKKKDIIFGTRPVIEALNSRKTIEKIFIQKNIIKEAIQEIKFLASKQKINISLVPKEKLNRVTRKNHQGVICYISPIPYQPLDEIIQRCYENGKDPIVLILDRITDTRNFGAITRVAEAAQVDAIIIPNKGGALITSDAIKTSAGALNYVSVCKVKSLKNTVNQLKESGLNIISCNEKAKDSIFSIDYLTPTAIIIGSEKNGISSSLLDLSDNKVKIPMFGKIDSLNVSTSTSIILYELIRQRTK</sequence>
<evidence type="ECO:0000313" key="4">
    <source>
        <dbReference type="EMBL" id="SUZ57777.1"/>
    </source>
</evidence>
<dbReference type="InterPro" id="IPR004441">
    <property type="entry name" value="rRNA_MeTrfase_TrmH"/>
</dbReference>
<organism evidence="4">
    <name type="scientific">marine metagenome</name>
    <dbReference type="NCBI Taxonomy" id="408172"/>
    <lineage>
        <taxon>unclassified sequences</taxon>
        <taxon>metagenomes</taxon>
        <taxon>ecological metagenomes</taxon>
    </lineage>
</organism>
<dbReference type="PANTHER" id="PTHR46429:SF1">
    <property type="entry name" value="23S RRNA (GUANOSINE-2'-O-)-METHYLTRANSFERASE RLMB"/>
    <property type="match status" value="1"/>
</dbReference>
<dbReference type="CDD" id="cd18103">
    <property type="entry name" value="SpoU-like_RlmB"/>
    <property type="match status" value="1"/>
</dbReference>
<dbReference type="NCBIfam" id="TIGR00186">
    <property type="entry name" value="rRNA_methyl_3"/>
    <property type="match status" value="1"/>
</dbReference>
<protein>
    <recommendedName>
        <fullName evidence="3">RNA 2-O ribose methyltransferase substrate binding domain-containing protein</fullName>
    </recommendedName>
</protein>
<dbReference type="SUPFAM" id="SSF55315">
    <property type="entry name" value="L30e-like"/>
    <property type="match status" value="1"/>
</dbReference>
<dbReference type="Gene3D" id="3.30.1330.30">
    <property type="match status" value="1"/>
</dbReference>
<dbReference type="GO" id="GO:0005829">
    <property type="term" value="C:cytosol"/>
    <property type="evidence" value="ECO:0007669"/>
    <property type="project" value="TreeGrafter"/>
</dbReference>
<dbReference type="AlphaFoldDB" id="A0A381NTF2"/>
<dbReference type="InterPro" id="IPR013123">
    <property type="entry name" value="SpoU_subst-bd"/>
</dbReference>